<accession>A0AAV9WRT3</accession>
<gene>
    <name evidence="2" type="ORF">TWF694_005750</name>
</gene>
<evidence type="ECO:0000313" key="3">
    <source>
        <dbReference type="Proteomes" id="UP001365542"/>
    </source>
</evidence>
<feature type="region of interest" description="Disordered" evidence="1">
    <location>
        <begin position="1"/>
        <end position="36"/>
    </location>
</feature>
<name>A0AAV9WRT3_9PEZI</name>
<feature type="compositionally biased region" description="Low complexity" evidence="1">
    <location>
        <begin position="130"/>
        <end position="145"/>
    </location>
</feature>
<organism evidence="2 3">
    <name type="scientific">Orbilia ellipsospora</name>
    <dbReference type="NCBI Taxonomy" id="2528407"/>
    <lineage>
        <taxon>Eukaryota</taxon>
        <taxon>Fungi</taxon>
        <taxon>Dikarya</taxon>
        <taxon>Ascomycota</taxon>
        <taxon>Pezizomycotina</taxon>
        <taxon>Orbiliomycetes</taxon>
        <taxon>Orbiliales</taxon>
        <taxon>Orbiliaceae</taxon>
        <taxon>Orbilia</taxon>
    </lineage>
</organism>
<keyword evidence="3" id="KW-1185">Reference proteome</keyword>
<proteinExistence type="predicted"/>
<comment type="caution">
    <text evidence="2">The sequence shown here is derived from an EMBL/GenBank/DDBJ whole genome shotgun (WGS) entry which is preliminary data.</text>
</comment>
<dbReference type="Proteomes" id="UP001365542">
    <property type="component" value="Unassembled WGS sequence"/>
</dbReference>
<sequence length="343" mass="38736">MQEDQEDLPNEDIEPYSFATSNCPPGENGRPVSETLVNENPWCHPISDFSQSALEFSSAEALESPGSESLEKLTEESQALYSCPPTDLRFFLSLDKEETSRSNPETQEEVEELVGLLSEKFKSLSVPEPTTLSTTNNSSNSQGTSVGYYSPRDGFEPGQSNGEETTENMQASTESVESTNSTGSPKSNPLVADTPFNRYAQKHEHEFQEYIRLWKAEGERFINLAKEVAGRREISFIDATDLLAAQLSEDDQHRFLPYHVYLQILHENRTPNQDDHGSCPDMLTVPEISAIIEGWFWVLKRHCDQMHDSLSHYSLWLTSWVVHVPRILREYGSSSFSLPIAYL</sequence>
<evidence type="ECO:0000256" key="1">
    <source>
        <dbReference type="SAM" id="MobiDB-lite"/>
    </source>
</evidence>
<reference evidence="2 3" key="1">
    <citation type="submission" date="2019-10" db="EMBL/GenBank/DDBJ databases">
        <authorList>
            <person name="Palmer J.M."/>
        </authorList>
    </citation>
    <scope>NUCLEOTIDE SEQUENCE [LARGE SCALE GENOMIC DNA]</scope>
    <source>
        <strain evidence="2 3">TWF694</strain>
    </source>
</reference>
<feature type="compositionally biased region" description="Polar residues" evidence="1">
    <location>
        <begin position="158"/>
        <end position="187"/>
    </location>
</feature>
<feature type="compositionally biased region" description="Acidic residues" evidence="1">
    <location>
        <begin position="1"/>
        <end position="14"/>
    </location>
</feature>
<dbReference type="AlphaFoldDB" id="A0AAV9WRT3"/>
<evidence type="ECO:0000313" key="2">
    <source>
        <dbReference type="EMBL" id="KAK6524087.1"/>
    </source>
</evidence>
<feature type="region of interest" description="Disordered" evidence="1">
    <location>
        <begin position="125"/>
        <end position="193"/>
    </location>
</feature>
<protein>
    <submittedName>
        <fullName evidence="2">Uncharacterized protein</fullName>
    </submittedName>
</protein>
<dbReference type="EMBL" id="JAVHJO010000018">
    <property type="protein sequence ID" value="KAK6524087.1"/>
    <property type="molecule type" value="Genomic_DNA"/>
</dbReference>